<dbReference type="Proteomes" id="UP001189122">
    <property type="component" value="Unassembled WGS sequence"/>
</dbReference>
<evidence type="ECO:0000256" key="5">
    <source>
        <dbReference type="PROSITE-ProRule" id="PRU00205"/>
    </source>
</evidence>
<comment type="subcellular location">
    <subcellularLocation>
        <location evidence="1">Membrane</location>
        <topology evidence="1">Multi-pass membrane protein</topology>
    </subcellularLocation>
</comment>
<gene>
    <name evidence="8" type="ORF">SI7747_04004508</name>
</gene>
<evidence type="ECO:0000256" key="3">
    <source>
        <dbReference type="ARBA" id="ARBA00022989"/>
    </source>
</evidence>
<dbReference type="EMBL" id="LR743591">
    <property type="protein sequence ID" value="CAA2618341.1"/>
    <property type="molecule type" value="Genomic_DNA"/>
</dbReference>
<sequence length="252" mass="28914">MTIKSYSYEAEALVKEYLLAESFVPYISVLGGIAMCKMAYDITHWFSSQYIDGYRSLTKVQRIEWNNRGMSSAHAIYITVMSLFLVFYSDLFSDDAPGGPLFSEVSVGYFITDLAMIFWSYPSLGGMEYVSHHLLSVFAISYAILSGEGQLYTFLCSFPRRPPPAFLDVTGMKRTKTYIVNGVVMFFSWVVARLLLFMFLFYHLYCHYEQVKQMDSFAYVIVFSVPSVLAVMNVVWFGKILRGLRRTLTKSQ</sequence>
<evidence type="ECO:0000313" key="9">
    <source>
        <dbReference type="Proteomes" id="UP001189122"/>
    </source>
</evidence>
<feature type="transmembrane region" description="Helical" evidence="6">
    <location>
        <begin position="72"/>
        <end position="89"/>
    </location>
</feature>
<dbReference type="InterPro" id="IPR050846">
    <property type="entry name" value="TLCD"/>
</dbReference>
<organism evidence="8">
    <name type="scientific">Spirodela intermedia</name>
    <name type="common">Intermediate duckweed</name>
    <dbReference type="NCBI Taxonomy" id="51605"/>
    <lineage>
        <taxon>Eukaryota</taxon>
        <taxon>Viridiplantae</taxon>
        <taxon>Streptophyta</taxon>
        <taxon>Embryophyta</taxon>
        <taxon>Tracheophyta</taxon>
        <taxon>Spermatophyta</taxon>
        <taxon>Magnoliopsida</taxon>
        <taxon>Liliopsida</taxon>
        <taxon>Araceae</taxon>
        <taxon>Lemnoideae</taxon>
        <taxon>Spirodela</taxon>
    </lineage>
</organism>
<keyword evidence="3 6" id="KW-1133">Transmembrane helix</keyword>
<evidence type="ECO:0000256" key="2">
    <source>
        <dbReference type="ARBA" id="ARBA00022692"/>
    </source>
</evidence>
<evidence type="ECO:0000313" key="8">
    <source>
        <dbReference type="EMBL" id="CAA2618341.1"/>
    </source>
</evidence>
<feature type="transmembrane region" description="Helical" evidence="6">
    <location>
        <begin position="101"/>
        <end position="121"/>
    </location>
</feature>
<dbReference type="Pfam" id="PF03798">
    <property type="entry name" value="TRAM_LAG1_CLN8"/>
    <property type="match status" value="1"/>
</dbReference>
<feature type="domain" description="TLC" evidence="7">
    <location>
        <begin position="60"/>
        <end position="249"/>
    </location>
</feature>
<dbReference type="GO" id="GO:0016020">
    <property type="term" value="C:membrane"/>
    <property type="evidence" value="ECO:0007669"/>
    <property type="project" value="UniProtKB-SubCell"/>
</dbReference>
<evidence type="ECO:0000256" key="4">
    <source>
        <dbReference type="ARBA" id="ARBA00023136"/>
    </source>
</evidence>
<feature type="transmembrane region" description="Helical" evidence="6">
    <location>
        <begin position="178"/>
        <end position="205"/>
    </location>
</feature>
<feature type="transmembrane region" description="Helical" evidence="6">
    <location>
        <begin position="133"/>
        <end position="158"/>
    </location>
</feature>
<dbReference type="PANTHER" id="PTHR13439:SF71">
    <property type="entry name" value="EXPRESSED PROTEIN"/>
    <property type="match status" value="1"/>
</dbReference>
<evidence type="ECO:0000256" key="1">
    <source>
        <dbReference type="ARBA" id="ARBA00004141"/>
    </source>
</evidence>
<keyword evidence="9" id="KW-1185">Reference proteome</keyword>
<dbReference type="EMBL" id="CACRZD030000004">
    <property type="protein sequence ID" value="CAA6658058.1"/>
    <property type="molecule type" value="Genomic_DNA"/>
</dbReference>
<dbReference type="GO" id="GO:0055088">
    <property type="term" value="P:lipid homeostasis"/>
    <property type="evidence" value="ECO:0007669"/>
    <property type="project" value="TreeGrafter"/>
</dbReference>
<proteinExistence type="predicted"/>
<reference evidence="8 9" key="1">
    <citation type="submission" date="2019-12" db="EMBL/GenBank/DDBJ databases">
        <authorList>
            <person name="Scholz U."/>
            <person name="Mascher M."/>
            <person name="Fiebig A."/>
        </authorList>
    </citation>
    <scope>NUCLEOTIDE SEQUENCE</scope>
</reference>
<evidence type="ECO:0000259" key="7">
    <source>
        <dbReference type="PROSITE" id="PS50922"/>
    </source>
</evidence>
<dbReference type="AlphaFoldDB" id="A0A7I8IJP5"/>
<name>A0A7I8IJP5_SPIIN</name>
<evidence type="ECO:0000256" key="6">
    <source>
        <dbReference type="SAM" id="Phobius"/>
    </source>
</evidence>
<protein>
    <recommendedName>
        <fullName evidence="7">TLC domain-containing protein</fullName>
    </recommendedName>
</protein>
<dbReference type="GO" id="GO:0005783">
    <property type="term" value="C:endoplasmic reticulum"/>
    <property type="evidence" value="ECO:0007669"/>
    <property type="project" value="TreeGrafter"/>
</dbReference>
<feature type="transmembrane region" description="Helical" evidence="6">
    <location>
        <begin position="217"/>
        <end position="238"/>
    </location>
</feature>
<dbReference type="SMART" id="SM00724">
    <property type="entry name" value="TLC"/>
    <property type="match status" value="1"/>
</dbReference>
<accession>A0A7I8IJP5</accession>
<dbReference type="PROSITE" id="PS50922">
    <property type="entry name" value="TLC"/>
    <property type="match status" value="1"/>
</dbReference>
<keyword evidence="4 5" id="KW-0472">Membrane</keyword>
<dbReference type="InterPro" id="IPR006634">
    <property type="entry name" value="TLC-dom"/>
</dbReference>
<dbReference type="PANTHER" id="PTHR13439">
    <property type="entry name" value="CT120 PROTEIN"/>
    <property type="match status" value="1"/>
</dbReference>
<keyword evidence="2 5" id="KW-0812">Transmembrane</keyword>